<name>X1JZY7_9ZZZZ</name>
<gene>
    <name evidence="1" type="ORF">S06H3_02010</name>
</gene>
<dbReference type="AlphaFoldDB" id="X1JZY7"/>
<evidence type="ECO:0000313" key="1">
    <source>
        <dbReference type="EMBL" id="GAH99807.1"/>
    </source>
</evidence>
<organism evidence="1">
    <name type="scientific">marine sediment metagenome</name>
    <dbReference type="NCBI Taxonomy" id="412755"/>
    <lineage>
        <taxon>unclassified sequences</taxon>
        <taxon>metagenomes</taxon>
        <taxon>ecological metagenomes</taxon>
    </lineage>
</organism>
<reference evidence="1" key="1">
    <citation type="journal article" date="2014" name="Front. Microbiol.">
        <title>High frequency of phylogenetically diverse reductive dehalogenase-homologous genes in deep subseafloor sedimentary metagenomes.</title>
        <authorList>
            <person name="Kawai M."/>
            <person name="Futagami T."/>
            <person name="Toyoda A."/>
            <person name="Takaki Y."/>
            <person name="Nishi S."/>
            <person name="Hori S."/>
            <person name="Arai W."/>
            <person name="Tsubouchi T."/>
            <person name="Morono Y."/>
            <person name="Uchiyama I."/>
            <person name="Ito T."/>
            <person name="Fujiyama A."/>
            <person name="Inagaki F."/>
            <person name="Takami H."/>
        </authorList>
    </citation>
    <scope>NUCLEOTIDE SEQUENCE</scope>
    <source>
        <strain evidence="1">Expedition CK06-06</strain>
    </source>
</reference>
<accession>X1JZY7</accession>
<comment type="caution">
    <text evidence="1">The sequence shown here is derived from an EMBL/GenBank/DDBJ whole genome shotgun (WGS) entry which is preliminary data.</text>
</comment>
<proteinExistence type="predicted"/>
<dbReference type="EMBL" id="BARV01000551">
    <property type="protein sequence ID" value="GAH99807.1"/>
    <property type="molecule type" value="Genomic_DNA"/>
</dbReference>
<sequence length="34" mass="3885">LIIRILPLGQNEKNIVTPSPRVGIYINTYNEMVD</sequence>
<protein>
    <submittedName>
        <fullName evidence="1">Uncharacterized protein</fullName>
    </submittedName>
</protein>
<feature type="non-terminal residue" evidence="1">
    <location>
        <position position="1"/>
    </location>
</feature>